<evidence type="ECO:0000256" key="1">
    <source>
        <dbReference type="SAM" id="SignalP"/>
    </source>
</evidence>
<keyword evidence="1" id="KW-0732">Signal</keyword>
<dbReference type="EMBL" id="MU858088">
    <property type="protein sequence ID" value="KAK4214767.1"/>
    <property type="molecule type" value="Genomic_DNA"/>
</dbReference>
<name>A0AAN6YET5_9PEZI</name>
<gene>
    <name evidence="2" type="ORF">QBC37DRAFT_372647</name>
</gene>
<dbReference type="AlphaFoldDB" id="A0AAN6YET5"/>
<dbReference type="Proteomes" id="UP001301769">
    <property type="component" value="Unassembled WGS sequence"/>
</dbReference>
<evidence type="ECO:0000313" key="2">
    <source>
        <dbReference type="EMBL" id="KAK4214767.1"/>
    </source>
</evidence>
<keyword evidence="3" id="KW-1185">Reference proteome</keyword>
<reference evidence="2" key="1">
    <citation type="journal article" date="2023" name="Mol. Phylogenet. Evol.">
        <title>Genome-scale phylogeny and comparative genomics of the fungal order Sordariales.</title>
        <authorList>
            <person name="Hensen N."/>
            <person name="Bonometti L."/>
            <person name="Westerberg I."/>
            <person name="Brannstrom I.O."/>
            <person name="Guillou S."/>
            <person name="Cros-Aarteil S."/>
            <person name="Calhoun S."/>
            <person name="Haridas S."/>
            <person name="Kuo A."/>
            <person name="Mondo S."/>
            <person name="Pangilinan J."/>
            <person name="Riley R."/>
            <person name="LaButti K."/>
            <person name="Andreopoulos B."/>
            <person name="Lipzen A."/>
            <person name="Chen C."/>
            <person name="Yan M."/>
            <person name="Daum C."/>
            <person name="Ng V."/>
            <person name="Clum A."/>
            <person name="Steindorff A."/>
            <person name="Ohm R.A."/>
            <person name="Martin F."/>
            <person name="Silar P."/>
            <person name="Natvig D.O."/>
            <person name="Lalanne C."/>
            <person name="Gautier V."/>
            <person name="Ament-Velasquez S.L."/>
            <person name="Kruys A."/>
            <person name="Hutchinson M.I."/>
            <person name="Powell A.J."/>
            <person name="Barry K."/>
            <person name="Miller A.N."/>
            <person name="Grigoriev I.V."/>
            <person name="Debuchy R."/>
            <person name="Gladieux P."/>
            <person name="Hiltunen Thoren M."/>
            <person name="Johannesson H."/>
        </authorList>
    </citation>
    <scope>NUCLEOTIDE SEQUENCE</scope>
    <source>
        <strain evidence="2">PSN293</strain>
    </source>
</reference>
<proteinExistence type="predicted"/>
<evidence type="ECO:0000313" key="3">
    <source>
        <dbReference type="Proteomes" id="UP001301769"/>
    </source>
</evidence>
<feature type="signal peptide" evidence="1">
    <location>
        <begin position="1"/>
        <end position="20"/>
    </location>
</feature>
<accession>A0AAN6YET5</accession>
<protein>
    <submittedName>
        <fullName evidence="2">Uncharacterized protein</fullName>
    </submittedName>
</protein>
<sequence length="118" mass="12716">MVQIASFTVVAAVLASQAAASTTCVKDQIYCGFTLLNGSGKDFDTWKDRVDQALLTARPIQPVDSTHEYHSLFLCLPDSTLKFVDWCIDNPGKEIRCQPASNDACTVGNNDCCGPAKA</sequence>
<comment type="caution">
    <text evidence="2">The sequence shown here is derived from an EMBL/GenBank/DDBJ whole genome shotgun (WGS) entry which is preliminary data.</text>
</comment>
<organism evidence="2 3">
    <name type="scientific">Rhypophila decipiens</name>
    <dbReference type="NCBI Taxonomy" id="261697"/>
    <lineage>
        <taxon>Eukaryota</taxon>
        <taxon>Fungi</taxon>
        <taxon>Dikarya</taxon>
        <taxon>Ascomycota</taxon>
        <taxon>Pezizomycotina</taxon>
        <taxon>Sordariomycetes</taxon>
        <taxon>Sordariomycetidae</taxon>
        <taxon>Sordariales</taxon>
        <taxon>Naviculisporaceae</taxon>
        <taxon>Rhypophila</taxon>
    </lineage>
</organism>
<reference evidence="2" key="2">
    <citation type="submission" date="2023-05" db="EMBL/GenBank/DDBJ databases">
        <authorList>
            <consortium name="Lawrence Berkeley National Laboratory"/>
            <person name="Steindorff A."/>
            <person name="Hensen N."/>
            <person name="Bonometti L."/>
            <person name="Westerberg I."/>
            <person name="Brannstrom I.O."/>
            <person name="Guillou S."/>
            <person name="Cros-Aarteil S."/>
            <person name="Calhoun S."/>
            <person name="Haridas S."/>
            <person name="Kuo A."/>
            <person name="Mondo S."/>
            <person name="Pangilinan J."/>
            <person name="Riley R."/>
            <person name="Labutti K."/>
            <person name="Andreopoulos B."/>
            <person name="Lipzen A."/>
            <person name="Chen C."/>
            <person name="Yanf M."/>
            <person name="Daum C."/>
            <person name="Ng V."/>
            <person name="Clum A."/>
            <person name="Ohm R."/>
            <person name="Martin F."/>
            <person name="Silar P."/>
            <person name="Natvig D."/>
            <person name="Lalanne C."/>
            <person name="Gautier V."/>
            <person name="Ament-Velasquez S.L."/>
            <person name="Kruys A."/>
            <person name="Hutchinson M.I."/>
            <person name="Powell A.J."/>
            <person name="Barry K."/>
            <person name="Miller A.N."/>
            <person name="Grigoriev I.V."/>
            <person name="Debuchy R."/>
            <person name="Gladieux P."/>
            <person name="Thoren M.H."/>
            <person name="Johannesson H."/>
        </authorList>
    </citation>
    <scope>NUCLEOTIDE SEQUENCE</scope>
    <source>
        <strain evidence="2">PSN293</strain>
    </source>
</reference>
<feature type="chain" id="PRO_5042838598" evidence="1">
    <location>
        <begin position="21"/>
        <end position="118"/>
    </location>
</feature>